<dbReference type="SUPFAM" id="SSF53850">
    <property type="entry name" value="Periplasmic binding protein-like II"/>
    <property type="match status" value="1"/>
</dbReference>
<sequence length="419" mass="45476">MIWMLCAFNVACGGSQASPNASGAAEHAAPPTTPAASRFRLKVSLFPWIPGDTSYVRWIEEEFERSNPTIDLVVRDPAKSHDWKPDEYVGDLSYEWEKTGQALTDASSPDFQHLVEVDTMILGELVKRKAVLPFTIPDPGFLEFTRRAVQVDGTTYGVPHWTCGHFFMSNLPQIKAASSLDQLLRTLATAGRAESVDVAGDMDGSWESVMLYLDAYVDAHPTASASEATTHSRLDRDVEANLTKVGRACTHEGKNHCADDAAEAFAAGRVDALFGYSERLNEAARKGTDPDKVTIVPAALGQTDRLLLFTDALVLSPRCSAAECKDAAARFATFYTDARVYETVLLSRDGGQDAKPRYLLPATRAAFERPDVQADPIYNQLQGYVGGADGYPNQGVPAAKQSGVLRGLVANALGIKRND</sequence>
<dbReference type="RefSeq" id="WP_061607531.1">
    <property type="nucleotide sequence ID" value="NZ_JEMA01000385.1"/>
</dbReference>
<protein>
    <recommendedName>
        <fullName evidence="3">Thiamine pyridinylase</fullName>
    </recommendedName>
</protein>
<evidence type="ECO:0000313" key="1">
    <source>
        <dbReference type="EMBL" id="KYF70616.1"/>
    </source>
</evidence>
<dbReference type="Proteomes" id="UP000075260">
    <property type="component" value="Unassembled WGS sequence"/>
</dbReference>
<evidence type="ECO:0008006" key="3">
    <source>
        <dbReference type="Google" id="ProtNLM"/>
    </source>
</evidence>
<name>A0A150QSG2_SORCE</name>
<proteinExistence type="predicted"/>
<organism evidence="1 2">
    <name type="scientific">Sorangium cellulosum</name>
    <name type="common">Polyangium cellulosum</name>
    <dbReference type="NCBI Taxonomy" id="56"/>
    <lineage>
        <taxon>Bacteria</taxon>
        <taxon>Pseudomonadati</taxon>
        <taxon>Myxococcota</taxon>
        <taxon>Polyangia</taxon>
        <taxon>Polyangiales</taxon>
        <taxon>Polyangiaceae</taxon>
        <taxon>Sorangium</taxon>
    </lineage>
</organism>
<evidence type="ECO:0000313" key="2">
    <source>
        <dbReference type="Proteomes" id="UP000075260"/>
    </source>
</evidence>
<accession>A0A150QSG2</accession>
<gene>
    <name evidence="1" type="ORF">BE15_05195</name>
</gene>
<reference evidence="1 2" key="1">
    <citation type="submission" date="2014-02" db="EMBL/GenBank/DDBJ databases">
        <title>The small core and large imbalanced accessory genome model reveals a collaborative survival strategy of Sorangium cellulosum strains in nature.</title>
        <authorList>
            <person name="Han K."/>
            <person name="Peng R."/>
            <person name="Blom J."/>
            <person name="Li Y.-Z."/>
        </authorList>
    </citation>
    <scope>NUCLEOTIDE SEQUENCE [LARGE SCALE GENOMIC DNA]</scope>
    <source>
        <strain evidence="1 2">So0008-312</strain>
    </source>
</reference>
<dbReference type="Pfam" id="PF13416">
    <property type="entry name" value="SBP_bac_8"/>
    <property type="match status" value="1"/>
</dbReference>
<dbReference type="Gene3D" id="3.40.190.10">
    <property type="entry name" value="Periplasmic binding protein-like II"/>
    <property type="match status" value="1"/>
</dbReference>
<dbReference type="InterPro" id="IPR006059">
    <property type="entry name" value="SBP"/>
</dbReference>
<dbReference type="AlphaFoldDB" id="A0A150QSG2"/>
<dbReference type="EMBL" id="JEMA01000385">
    <property type="protein sequence ID" value="KYF70616.1"/>
    <property type="molecule type" value="Genomic_DNA"/>
</dbReference>
<comment type="caution">
    <text evidence="1">The sequence shown here is derived from an EMBL/GenBank/DDBJ whole genome shotgun (WGS) entry which is preliminary data.</text>
</comment>